<dbReference type="FunFam" id="3.40.50.720:FF:000084">
    <property type="entry name" value="Short-chain dehydrogenase reductase"/>
    <property type="match status" value="1"/>
</dbReference>
<feature type="domain" description="Ketoreductase" evidence="5">
    <location>
        <begin position="22"/>
        <end position="206"/>
    </location>
</feature>
<keyword evidence="2" id="KW-0521">NADP</keyword>
<dbReference type="InterPro" id="IPR036291">
    <property type="entry name" value="NAD(P)-bd_dom_sf"/>
</dbReference>
<dbReference type="Gene3D" id="3.40.50.720">
    <property type="entry name" value="NAD(P)-binding Rossmann-like Domain"/>
    <property type="match status" value="1"/>
</dbReference>
<dbReference type="SMART" id="SM00822">
    <property type="entry name" value="PKS_KR"/>
    <property type="match status" value="1"/>
</dbReference>
<evidence type="ECO:0000256" key="1">
    <source>
        <dbReference type="ARBA" id="ARBA00006484"/>
    </source>
</evidence>
<dbReference type="PRINTS" id="PR00080">
    <property type="entry name" value="SDRFAMILY"/>
</dbReference>
<sequence>MTDHATAAQAHRLANLFDLRGQVALVTGGSRGLGLQIAEALGEYGARIVLVARKAADLDAAVAHLGSLGIAAEAMARDLGTPEAADALVAQIVERHGRLDILVNNAGTSWGAPMDDYPLEGWNKVFDLNVTGLFLLTQAAGRRAFLPQGRGKVLNIASVEGLGGHHPKIVGTIGYNAAKGAVVNFTRALAAEWGPRNVNVNALAPGFFPTKLANVLLESHGDYLLDHTPLGRLGGDDDLKGAALLLVSEAGRHITGQVLVIDGGAAVI</sequence>
<comment type="caution">
    <text evidence="6">The sequence shown here is derived from an EMBL/GenBank/DDBJ whole genome shotgun (WGS) entry which is preliminary data.</text>
</comment>
<proteinExistence type="inferred from homology"/>
<dbReference type="PANTHER" id="PTHR43618:SF8">
    <property type="entry name" value="7ALPHA-HYDROXYSTEROID DEHYDROGENASE"/>
    <property type="match status" value="1"/>
</dbReference>
<dbReference type="SUPFAM" id="SSF51735">
    <property type="entry name" value="NAD(P)-binding Rossmann-fold domains"/>
    <property type="match status" value="1"/>
</dbReference>
<dbReference type="InterPro" id="IPR020904">
    <property type="entry name" value="Sc_DH/Rdtase_CS"/>
</dbReference>
<dbReference type="InterPro" id="IPR002347">
    <property type="entry name" value="SDR_fam"/>
</dbReference>
<keyword evidence="7" id="KW-1185">Reference proteome</keyword>
<gene>
    <name evidence="6" type="ORF">FQY83_07085</name>
</gene>
<dbReference type="InterPro" id="IPR052178">
    <property type="entry name" value="Sec_Metab_Biosynth_SDR"/>
</dbReference>
<protein>
    <submittedName>
        <fullName evidence="6">SDR family oxidoreductase</fullName>
    </submittedName>
</protein>
<evidence type="ECO:0000313" key="6">
    <source>
        <dbReference type="EMBL" id="TWT21121.1"/>
    </source>
</evidence>
<dbReference type="NCBIfam" id="NF006070">
    <property type="entry name" value="PRK08213.1"/>
    <property type="match status" value="1"/>
</dbReference>
<dbReference type="AlphaFoldDB" id="A0A5C5U3S3"/>
<dbReference type="Proteomes" id="UP000319980">
    <property type="component" value="Unassembled WGS sequence"/>
</dbReference>
<dbReference type="PROSITE" id="PS00061">
    <property type="entry name" value="ADH_SHORT"/>
    <property type="match status" value="1"/>
</dbReference>
<evidence type="ECO:0000256" key="3">
    <source>
        <dbReference type="ARBA" id="ARBA00023002"/>
    </source>
</evidence>
<organism evidence="6 7">
    <name type="scientific">Luteimonas marina</name>
    <dbReference type="NCBI Taxonomy" id="488485"/>
    <lineage>
        <taxon>Bacteria</taxon>
        <taxon>Pseudomonadati</taxon>
        <taxon>Pseudomonadota</taxon>
        <taxon>Gammaproteobacteria</taxon>
        <taxon>Lysobacterales</taxon>
        <taxon>Lysobacteraceae</taxon>
        <taxon>Luteimonas</taxon>
    </lineage>
</organism>
<accession>A0A5C5U3S3</accession>
<dbReference type="Pfam" id="PF00106">
    <property type="entry name" value="adh_short"/>
    <property type="match status" value="1"/>
</dbReference>
<evidence type="ECO:0000259" key="5">
    <source>
        <dbReference type="SMART" id="SM00822"/>
    </source>
</evidence>
<dbReference type="EMBL" id="VOHK01000003">
    <property type="protein sequence ID" value="TWT21121.1"/>
    <property type="molecule type" value="Genomic_DNA"/>
</dbReference>
<dbReference type="OrthoDB" id="8653364at2"/>
<dbReference type="PANTHER" id="PTHR43618">
    <property type="entry name" value="7-ALPHA-HYDROXYSTEROID DEHYDROGENASE"/>
    <property type="match status" value="1"/>
</dbReference>
<keyword evidence="3" id="KW-0560">Oxidoreductase</keyword>
<dbReference type="GO" id="GO:0016491">
    <property type="term" value="F:oxidoreductase activity"/>
    <property type="evidence" value="ECO:0007669"/>
    <property type="project" value="UniProtKB-KW"/>
</dbReference>
<evidence type="ECO:0000313" key="7">
    <source>
        <dbReference type="Proteomes" id="UP000319980"/>
    </source>
</evidence>
<reference evidence="6 7" key="1">
    <citation type="journal article" date="2008" name="Int. J. Syst. Evol. Microbiol.">
        <title>Luteimonas marina sp. nov., isolated from seawater.</title>
        <authorList>
            <person name="Baik K.S."/>
            <person name="Park S.C."/>
            <person name="Kim M.S."/>
            <person name="Kim E.M."/>
            <person name="Park C."/>
            <person name="Chun J."/>
            <person name="Seong C.N."/>
        </authorList>
    </citation>
    <scope>NUCLEOTIDE SEQUENCE [LARGE SCALE GENOMIC DNA]</scope>
    <source>
        <strain evidence="6 7">FR1330</strain>
    </source>
</reference>
<evidence type="ECO:0000256" key="4">
    <source>
        <dbReference type="RuleBase" id="RU000363"/>
    </source>
</evidence>
<name>A0A5C5U3S3_9GAMM</name>
<evidence type="ECO:0000256" key="2">
    <source>
        <dbReference type="ARBA" id="ARBA00022857"/>
    </source>
</evidence>
<comment type="similarity">
    <text evidence="1 4">Belongs to the short-chain dehydrogenases/reductases (SDR) family.</text>
</comment>
<dbReference type="PRINTS" id="PR00081">
    <property type="entry name" value="GDHRDH"/>
</dbReference>
<dbReference type="InterPro" id="IPR057326">
    <property type="entry name" value="KR_dom"/>
</dbReference>
<dbReference type="RefSeq" id="WP_146386542.1">
    <property type="nucleotide sequence ID" value="NZ_VOHK01000003.1"/>
</dbReference>